<keyword evidence="1" id="KW-0001">2Fe-2S</keyword>
<dbReference type="GO" id="GO:0046872">
    <property type="term" value="F:metal ion binding"/>
    <property type="evidence" value="ECO:0007669"/>
    <property type="project" value="UniProtKB-KW"/>
</dbReference>
<evidence type="ECO:0000256" key="3">
    <source>
        <dbReference type="ARBA" id="ARBA00023004"/>
    </source>
</evidence>
<proteinExistence type="predicted"/>
<keyword evidence="3" id="KW-0408">Iron</keyword>
<dbReference type="CDD" id="cd03467">
    <property type="entry name" value="Rieske"/>
    <property type="match status" value="1"/>
</dbReference>
<organism evidence="6 7">
    <name type="scientific">Actinomadura barringtoniae</name>
    <dbReference type="NCBI Taxonomy" id="1427535"/>
    <lineage>
        <taxon>Bacteria</taxon>
        <taxon>Bacillati</taxon>
        <taxon>Actinomycetota</taxon>
        <taxon>Actinomycetes</taxon>
        <taxon>Streptosporangiales</taxon>
        <taxon>Thermomonosporaceae</taxon>
        <taxon>Actinomadura</taxon>
    </lineage>
</organism>
<evidence type="ECO:0000313" key="7">
    <source>
        <dbReference type="Proteomes" id="UP000669179"/>
    </source>
</evidence>
<dbReference type="GO" id="GO:0016705">
    <property type="term" value="F:oxidoreductase activity, acting on paired donors, with incorporation or reduction of molecular oxygen"/>
    <property type="evidence" value="ECO:0007669"/>
    <property type="project" value="UniProtKB-ARBA"/>
</dbReference>
<evidence type="ECO:0000256" key="1">
    <source>
        <dbReference type="ARBA" id="ARBA00022714"/>
    </source>
</evidence>
<dbReference type="RefSeq" id="WP_208257440.1">
    <property type="nucleotide sequence ID" value="NZ_JAGEOJ010000008.1"/>
</dbReference>
<dbReference type="GO" id="GO:0004497">
    <property type="term" value="F:monooxygenase activity"/>
    <property type="evidence" value="ECO:0007669"/>
    <property type="project" value="UniProtKB-ARBA"/>
</dbReference>
<dbReference type="GO" id="GO:0051537">
    <property type="term" value="F:2 iron, 2 sulfur cluster binding"/>
    <property type="evidence" value="ECO:0007669"/>
    <property type="project" value="UniProtKB-KW"/>
</dbReference>
<keyword evidence="4" id="KW-0411">Iron-sulfur</keyword>
<dbReference type="Gene3D" id="2.102.10.10">
    <property type="entry name" value="Rieske [2Fe-2S] iron-sulphur domain"/>
    <property type="match status" value="1"/>
</dbReference>
<keyword evidence="2" id="KW-0479">Metal-binding</keyword>
<dbReference type="InterPro" id="IPR017941">
    <property type="entry name" value="Rieske_2Fe-2S"/>
</dbReference>
<dbReference type="Pfam" id="PF00355">
    <property type="entry name" value="Rieske"/>
    <property type="match status" value="1"/>
</dbReference>
<feature type="domain" description="Rieske" evidence="5">
    <location>
        <begin position="119"/>
        <end position="215"/>
    </location>
</feature>
<evidence type="ECO:0000256" key="2">
    <source>
        <dbReference type="ARBA" id="ARBA00022723"/>
    </source>
</evidence>
<evidence type="ECO:0000259" key="5">
    <source>
        <dbReference type="PROSITE" id="PS51296"/>
    </source>
</evidence>
<dbReference type="EMBL" id="JAGEOJ010000008">
    <property type="protein sequence ID" value="MBO2449559.1"/>
    <property type="molecule type" value="Genomic_DNA"/>
</dbReference>
<name>A0A939T5I7_9ACTN</name>
<dbReference type="Proteomes" id="UP000669179">
    <property type="component" value="Unassembled WGS sequence"/>
</dbReference>
<evidence type="ECO:0000256" key="4">
    <source>
        <dbReference type="ARBA" id="ARBA00023014"/>
    </source>
</evidence>
<accession>A0A939T5I7</accession>
<dbReference type="AlphaFoldDB" id="A0A939T5I7"/>
<gene>
    <name evidence="6" type="ORF">J4573_20830</name>
</gene>
<dbReference type="PROSITE" id="PS51296">
    <property type="entry name" value="RIESKE"/>
    <property type="match status" value="1"/>
</dbReference>
<dbReference type="SUPFAM" id="SSF50022">
    <property type="entry name" value="ISP domain"/>
    <property type="match status" value="1"/>
</dbReference>
<evidence type="ECO:0000313" key="6">
    <source>
        <dbReference type="EMBL" id="MBO2449559.1"/>
    </source>
</evidence>
<protein>
    <submittedName>
        <fullName evidence="6">Rieske 2Fe-2S domain-containing protein</fullName>
    </submittedName>
</protein>
<keyword evidence="7" id="KW-1185">Reference proteome</keyword>
<sequence length="220" mass="22982">MNRLRRYVEGLIQGHRPKPFPAAEDEAEAVRAAIELRAARPGADSPSEEFVAGLHRWLAEAREEADKPARIPVGRRLVLGGAVAGAGVAAGVSIDRAIVPDKEGAPTAGGTVSPDNGVWHRVAATTDIAEGGVRGFEAGGVFGFVTRAGGRVRAVSGICTHQGCKLNLEAGTKLRCPCHRALFALDGAVIQHRLPIDLPALPRLAVRETGGAIEVYVPGS</sequence>
<dbReference type="InterPro" id="IPR036922">
    <property type="entry name" value="Rieske_2Fe-2S_sf"/>
</dbReference>
<reference evidence="6" key="1">
    <citation type="submission" date="2021-03" db="EMBL/GenBank/DDBJ databases">
        <authorList>
            <person name="Kanchanasin P."/>
            <person name="Saeng-In P."/>
            <person name="Phongsopitanun W."/>
            <person name="Yuki M."/>
            <person name="Kudo T."/>
            <person name="Ohkuma M."/>
            <person name="Tanasupawat S."/>
        </authorList>
    </citation>
    <scope>NUCLEOTIDE SEQUENCE</scope>
    <source>
        <strain evidence="6">GKU 128</strain>
    </source>
</reference>
<comment type="caution">
    <text evidence="6">The sequence shown here is derived from an EMBL/GenBank/DDBJ whole genome shotgun (WGS) entry which is preliminary data.</text>
</comment>